<keyword evidence="3" id="KW-1185">Reference proteome</keyword>
<organism evidence="2 3">
    <name type="scientific">Hamiltosporidium tvaerminnensis</name>
    <dbReference type="NCBI Taxonomy" id="1176355"/>
    <lineage>
        <taxon>Eukaryota</taxon>
        <taxon>Fungi</taxon>
        <taxon>Fungi incertae sedis</taxon>
        <taxon>Microsporidia</taxon>
        <taxon>Dubosqiidae</taxon>
        <taxon>Hamiltosporidium</taxon>
    </lineage>
</organism>
<dbReference type="Proteomes" id="UP000292282">
    <property type="component" value="Unassembled WGS sequence"/>
</dbReference>
<dbReference type="EMBL" id="PITK01001791">
    <property type="protein sequence ID" value="TBU10398.1"/>
    <property type="molecule type" value="Genomic_DNA"/>
</dbReference>
<gene>
    <name evidence="2" type="ORF">CWI38_1791p0010</name>
</gene>
<proteinExistence type="predicted"/>
<evidence type="ECO:0000313" key="2">
    <source>
        <dbReference type="EMBL" id="TBU10398.1"/>
    </source>
</evidence>
<protein>
    <submittedName>
        <fullName evidence="2">Uncharacterized protein</fullName>
    </submittedName>
</protein>
<feature type="compositionally biased region" description="Low complexity" evidence="1">
    <location>
        <begin position="780"/>
        <end position="890"/>
    </location>
</feature>
<evidence type="ECO:0000313" key="3">
    <source>
        <dbReference type="Proteomes" id="UP000292282"/>
    </source>
</evidence>
<comment type="caution">
    <text evidence="2">The sequence shown here is derived from an EMBL/GenBank/DDBJ whole genome shotgun (WGS) entry which is preliminary data.</text>
</comment>
<reference evidence="2 3" key="1">
    <citation type="submission" date="2017-12" db="EMBL/GenBank/DDBJ databases">
        <authorList>
            <person name="Pombert J.-F."/>
            <person name="Haag K.L."/>
            <person name="Ebert D."/>
        </authorList>
    </citation>
    <scope>NUCLEOTIDE SEQUENCE [LARGE SCALE GENOMIC DNA]</scope>
    <source>
        <strain evidence="2">IL-G-3</strain>
    </source>
</reference>
<feature type="region of interest" description="Disordered" evidence="1">
    <location>
        <begin position="764"/>
        <end position="893"/>
    </location>
</feature>
<evidence type="ECO:0000256" key="1">
    <source>
        <dbReference type="SAM" id="MobiDB-lite"/>
    </source>
</evidence>
<dbReference type="AlphaFoldDB" id="A0A4Q9LPN3"/>
<name>A0A4Q9LPN3_9MICR</name>
<accession>A0A4Q9LPN3</accession>
<dbReference type="VEuPathDB" id="MicrosporidiaDB:CWI38_1791p0010"/>
<sequence length="921" mass="104850">MESEKAIELFHKEFEIAIKEKKNFEIKIEIENFEIFMISKSIDNTDLKSEFLIPFTESETSAKIEKTFNNKKLSCLIFSDFDSKKDIFKSAKVDFNNLKAQMDKLSKIISLGLILRGKSPFKFFIMLSQVILHIFDRKIEQKNICILKMIEVFKSKILQIKFKKDHKFDFINDKKFDFEKPDDPNKENIQIPLYHNIIKSLVNFYNFFIPIRNLPSNRTDVTSRISDTIRDYRVEEIDLNPLGLHSNPLANSTPLNEHRSREILTDTVLASESHILNNNIYSPEYFNSTDLNITARDIPGTANAFIAHLDFISNINNSENQNSSSSINSANYGDISEAVCLQMNENLSQTILAESCLGLQPEQETEEEFLNNSKPMNSNNESKIPDLEDSEGFIQQNLESNSPRIMTSQENIVPLSFSSNKALNELIKCESKYSLPHLEDSDTTPQNNLQTAIIQTQETDNLNQTLQITNSDENVSCISNILSESSFQLSINNSNSSNIIYPSGSNNEDLETSISTSRHNISPNNQTNTMHSPTIFRPQIEPVRSHSQQNLYESDTLLQPKTPETSDISHTNTCFANTTGILGDNSFEYLDESDSACVIQENASLTVQNITNALICDQPIIYTAEKQQEKYMHQNRYTSSNHKCMNFNCIETKKNIPRNAELILDESTSIIYAEINPIETCLFKPDINPPKLFQAKETLSTHSFTNASETSIETIETAEQQENTLFKQEIVSKYFYLFNVHSERIKSDSDNNLYEIVSLSPPDQSYTELTNQQTPNHTVNSNNESNTQNENSNTQQTPNHTVNSNNESNTQNENSNTQQTPNHTVNSNNESNTQNENSNTQQTPNHTVNSNNESNTQNENSNTQQTPNHTVNSNNESNTQNENSNTQETSVPSLDDHDAFIKWIEEYNFNKSPDPSKITEI</sequence>
<feature type="compositionally biased region" description="Polar residues" evidence="1">
    <location>
        <begin position="764"/>
        <end position="779"/>
    </location>
</feature>